<dbReference type="EMBL" id="JAVDWN010000007">
    <property type="protein sequence ID" value="MDR7164299.1"/>
    <property type="molecule type" value="Genomic_DNA"/>
</dbReference>
<dbReference type="AlphaFoldDB" id="A0AAW8NCF7"/>
<comment type="caution">
    <text evidence="1">The sequence shown here is derived from an EMBL/GenBank/DDBJ whole genome shotgun (WGS) entry which is preliminary data.</text>
</comment>
<evidence type="ECO:0000313" key="1">
    <source>
        <dbReference type="EMBL" id="MDR7164299.1"/>
    </source>
</evidence>
<dbReference type="GeneID" id="97423005"/>
<reference evidence="1" key="1">
    <citation type="submission" date="2023-07" db="EMBL/GenBank/DDBJ databases">
        <title>Sorghum-associated microbial communities from plants grown in Nebraska, USA.</title>
        <authorList>
            <person name="Schachtman D."/>
        </authorList>
    </citation>
    <scope>NUCLEOTIDE SEQUENCE</scope>
    <source>
        <strain evidence="1">BE261</strain>
    </source>
</reference>
<dbReference type="RefSeq" id="WP_310112596.1">
    <property type="nucleotide sequence ID" value="NZ_JAVDTN010000008.1"/>
</dbReference>
<dbReference type="Proteomes" id="UP001262032">
    <property type="component" value="Unassembled WGS sequence"/>
</dbReference>
<dbReference type="EC" id="3.1.21.-" evidence="1"/>
<gene>
    <name evidence="1" type="ORF">J2X12_002328</name>
</gene>
<organism evidence="1 2">
    <name type="scientific">Pseudarthrobacter oxydans</name>
    <name type="common">Arthrobacter oxydans</name>
    <dbReference type="NCBI Taxonomy" id="1671"/>
    <lineage>
        <taxon>Bacteria</taxon>
        <taxon>Bacillati</taxon>
        <taxon>Actinomycetota</taxon>
        <taxon>Actinomycetes</taxon>
        <taxon>Micrococcales</taxon>
        <taxon>Micrococcaceae</taxon>
        <taxon>Pseudarthrobacter</taxon>
    </lineage>
</organism>
<keyword evidence="1" id="KW-0378">Hydrolase</keyword>
<sequence>MAAVILGWNPGGSGPWDYRAAVGLMAESGRFLRRWSTVRPLNVPAGSEAWLFVQGGSDAGTGLIGHGVVVSEPYQVLSGDDAAAAWHAGVLFDALLPLGEQIRQETLRASVPGIPWSEALIRPGVTVPGHAEPALRRLWRDLGPAATGPPHVVSGTLPPDAVSTIDVNRHERDPDARRVCLAFHGTSCAACGFSFEAFDGDAGSGSIDVHHVVPPELLGSGYQLDPVADLVPLCPNCHALAHPSGGPPRTVSELRHIISASGHLRGEVVSDLALQAQEDARRILEGPGTNRQEPPA</sequence>
<protein>
    <submittedName>
        <fullName evidence="1">5-methylcytosine-specific restriction protein A</fullName>
        <ecNumber evidence="1">3.1.21.-</ecNumber>
    </submittedName>
</protein>
<dbReference type="GO" id="GO:0016787">
    <property type="term" value="F:hydrolase activity"/>
    <property type="evidence" value="ECO:0007669"/>
    <property type="project" value="UniProtKB-KW"/>
</dbReference>
<evidence type="ECO:0000313" key="2">
    <source>
        <dbReference type="Proteomes" id="UP001262032"/>
    </source>
</evidence>
<dbReference type="CDD" id="cd00085">
    <property type="entry name" value="HNHc"/>
    <property type="match status" value="1"/>
</dbReference>
<accession>A0AAW8NCF7</accession>
<name>A0AAW8NCF7_PSEOX</name>
<dbReference type="InterPro" id="IPR003615">
    <property type="entry name" value="HNH_nuc"/>
</dbReference>
<proteinExistence type="predicted"/>